<dbReference type="GeneID" id="63805058"/>
<dbReference type="Pfam" id="PF02535">
    <property type="entry name" value="Zip"/>
    <property type="match status" value="2"/>
</dbReference>
<reference evidence="6 7" key="1">
    <citation type="submission" date="2016-07" db="EMBL/GenBank/DDBJ databases">
        <title>Pervasive Adenine N6-methylation of Active Genes in Fungi.</title>
        <authorList>
            <consortium name="DOE Joint Genome Institute"/>
            <person name="Mondo S.J."/>
            <person name="Dannebaum R.O."/>
            <person name="Kuo R.C."/>
            <person name="Labutti K."/>
            <person name="Haridas S."/>
            <person name="Kuo A."/>
            <person name="Salamov A."/>
            <person name="Ahrendt S.R."/>
            <person name="Lipzen A."/>
            <person name="Sullivan W."/>
            <person name="Andreopoulos W.B."/>
            <person name="Clum A."/>
            <person name="Lindquist E."/>
            <person name="Daum C."/>
            <person name="Ramamoorthy G.K."/>
            <person name="Gryganskyi A."/>
            <person name="Culley D."/>
            <person name="Magnuson J.K."/>
            <person name="James T.Y."/>
            <person name="O'Malley M.A."/>
            <person name="Stajich J.E."/>
            <person name="Spatafora J.W."/>
            <person name="Visel A."/>
            <person name="Grigoriev I.V."/>
        </authorList>
    </citation>
    <scope>NUCLEOTIDE SEQUENCE [LARGE SCALE GENOMIC DNA]</scope>
    <source>
        <strain evidence="6 7">ATCC 12442</strain>
    </source>
</reference>
<dbReference type="GO" id="GO:0005385">
    <property type="term" value="F:zinc ion transmembrane transporter activity"/>
    <property type="evidence" value="ECO:0007669"/>
    <property type="project" value="TreeGrafter"/>
</dbReference>
<dbReference type="InterPro" id="IPR003689">
    <property type="entry name" value="ZIP"/>
</dbReference>
<evidence type="ECO:0000256" key="3">
    <source>
        <dbReference type="ARBA" id="ARBA00022989"/>
    </source>
</evidence>
<keyword evidence="2 5" id="KW-0812">Transmembrane</keyword>
<sequence>MPLPVDVKRRAMATYVLEVGIALYSVLVGLALAVSDKDFTVMLVAICFHQFFEGLALGSSLAELCPANGWQQDPTTEADMSIPESPGGSRQEYVNVDFVDSTTFPAETVYPLPAKLPTAHKNKSHQDAEFSMATSFTPEPWQVNPQLERTLGEPAHGNMPVHPIRHAQDDMDGDAVLVPVARYLQPRTTPERLPGWWKAWISGLAFTMTTPLGIVIGLAVRHVYEPHSKYALLLNGVLESICAGVLVYTGLITMVVGGFSSLQVSLFLAVYMGAAAMASLKIWK</sequence>
<evidence type="ECO:0000313" key="6">
    <source>
        <dbReference type="EMBL" id="ORX67328.1"/>
    </source>
</evidence>
<keyword evidence="3 5" id="KW-1133">Transmembrane helix</keyword>
<dbReference type="GO" id="GO:0005886">
    <property type="term" value="C:plasma membrane"/>
    <property type="evidence" value="ECO:0007669"/>
    <property type="project" value="TreeGrafter"/>
</dbReference>
<dbReference type="EMBL" id="MCFD01000013">
    <property type="protein sequence ID" value="ORX67328.1"/>
    <property type="molecule type" value="Genomic_DNA"/>
</dbReference>
<evidence type="ECO:0000256" key="1">
    <source>
        <dbReference type="ARBA" id="ARBA00004141"/>
    </source>
</evidence>
<name>A0A1Y1W1F6_9FUNG</name>
<dbReference type="OrthoDB" id="448280at2759"/>
<gene>
    <name evidence="6" type="ORF">DL89DRAFT_269741</name>
</gene>
<proteinExistence type="predicted"/>
<dbReference type="Proteomes" id="UP000193922">
    <property type="component" value="Unassembled WGS sequence"/>
</dbReference>
<dbReference type="RefSeq" id="XP_040741250.1">
    <property type="nucleotide sequence ID" value="XM_040888410.1"/>
</dbReference>
<evidence type="ECO:0000256" key="4">
    <source>
        <dbReference type="ARBA" id="ARBA00023136"/>
    </source>
</evidence>
<keyword evidence="4 5" id="KW-0472">Membrane</keyword>
<dbReference type="PANTHER" id="PTHR11040:SF44">
    <property type="entry name" value="PROTEIN ZNTC-RELATED"/>
    <property type="match status" value="1"/>
</dbReference>
<evidence type="ECO:0000256" key="5">
    <source>
        <dbReference type="SAM" id="Phobius"/>
    </source>
</evidence>
<protein>
    <recommendedName>
        <fullName evidence="8">Zinc/iron permease</fullName>
    </recommendedName>
</protein>
<feature type="transmembrane region" description="Helical" evidence="5">
    <location>
        <begin position="262"/>
        <end position="283"/>
    </location>
</feature>
<keyword evidence="7" id="KW-1185">Reference proteome</keyword>
<feature type="transmembrane region" description="Helical" evidence="5">
    <location>
        <begin position="199"/>
        <end position="220"/>
    </location>
</feature>
<dbReference type="PANTHER" id="PTHR11040">
    <property type="entry name" value="ZINC/IRON TRANSPORTER"/>
    <property type="match status" value="1"/>
</dbReference>
<comment type="caution">
    <text evidence="6">The sequence shown here is derived from an EMBL/GenBank/DDBJ whole genome shotgun (WGS) entry which is preliminary data.</text>
</comment>
<dbReference type="STRING" id="61395.A0A1Y1W1F6"/>
<comment type="subcellular location">
    <subcellularLocation>
        <location evidence="1">Membrane</location>
        <topology evidence="1">Multi-pass membrane protein</topology>
    </subcellularLocation>
</comment>
<accession>A0A1Y1W1F6</accession>
<feature type="transmembrane region" description="Helical" evidence="5">
    <location>
        <begin position="12"/>
        <end position="34"/>
    </location>
</feature>
<dbReference type="AlphaFoldDB" id="A0A1Y1W1F6"/>
<feature type="transmembrane region" description="Helical" evidence="5">
    <location>
        <begin position="232"/>
        <end position="256"/>
    </location>
</feature>
<evidence type="ECO:0000256" key="2">
    <source>
        <dbReference type="ARBA" id="ARBA00022692"/>
    </source>
</evidence>
<organism evidence="6 7">
    <name type="scientific">Linderina pennispora</name>
    <dbReference type="NCBI Taxonomy" id="61395"/>
    <lineage>
        <taxon>Eukaryota</taxon>
        <taxon>Fungi</taxon>
        <taxon>Fungi incertae sedis</taxon>
        <taxon>Zoopagomycota</taxon>
        <taxon>Kickxellomycotina</taxon>
        <taxon>Kickxellomycetes</taxon>
        <taxon>Kickxellales</taxon>
        <taxon>Kickxellaceae</taxon>
        <taxon>Linderina</taxon>
    </lineage>
</organism>
<evidence type="ECO:0008006" key="8">
    <source>
        <dbReference type="Google" id="ProtNLM"/>
    </source>
</evidence>
<evidence type="ECO:0000313" key="7">
    <source>
        <dbReference type="Proteomes" id="UP000193922"/>
    </source>
</evidence>